<feature type="region of interest" description="Disordered" evidence="1">
    <location>
        <begin position="251"/>
        <end position="282"/>
    </location>
</feature>
<feature type="region of interest" description="Disordered" evidence="1">
    <location>
        <begin position="725"/>
        <end position="755"/>
    </location>
</feature>
<feature type="compositionally biased region" description="Basic and acidic residues" evidence="1">
    <location>
        <begin position="340"/>
        <end position="349"/>
    </location>
</feature>
<feature type="compositionally biased region" description="Polar residues" evidence="1">
    <location>
        <begin position="448"/>
        <end position="467"/>
    </location>
</feature>
<feature type="compositionally biased region" description="Basic and acidic residues" evidence="1">
    <location>
        <begin position="390"/>
        <end position="405"/>
    </location>
</feature>
<dbReference type="PANTHER" id="PTHR23084:SF263">
    <property type="entry name" value="MORN REPEAT-CONTAINING PROTEIN 1"/>
    <property type="match status" value="1"/>
</dbReference>
<dbReference type="EMBL" id="CDMZ01002123">
    <property type="protein sequence ID" value="CEM40878.1"/>
    <property type="molecule type" value="Genomic_DNA"/>
</dbReference>
<dbReference type="AlphaFoldDB" id="A0A0G4HAQ7"/>
<dbReference type="SMART" id="SM00695">
    <property type="entry name" value="DUSP"/>
    <property type="match status" value="1"/>
</dbReference>
<feature type="region of interest" description="Disordered" evidence="1">
    <location>
        <begin position="448"/>
        <end position="509"/>
    </location>
</feature>
<dbReference type="VEuPathDB" id="CryptoDB:Cvel_25621"/>
<gene>
    <name evidence="3" type="ORF">Cvel_25621</name>
</gene>
<proteinExistence type="predicted"/>
<dbReference type="PROSITE" id="PS51283">
    <property type="entry name" value="DUSP"/>
    <property type="match status" value="1"/>
</dbReference>
<evidence type="ECO:0000256" key="1">
    <source>
        <dbReference type="SAM" id="MobiDB-lite"/>
    </source>
</evidence>
<feature type="domain" description="DUSP" evidence="2">
    <location>
        <begin position="830"/>
        <end position="1029"/>
    </location>
</feature>
<feature type="compositionally biased region" description="Low complexity" evidence="1">
    <location>
        <begin position="561"/>
        <end position="572"/>
    </location>
</feature>
<evidence type="ECO:0000313" key="3">
    <source>
        <dbReference type="EMBL" id="CEM40878.1"/>
    </source>
</evidence>
<feature type="compositionally biased region" description="Acidic residues" evidence="1">
    <location>
        <begin position="738"/>
        <end position="755"/>
    </location>
</feature>
<feature type="compositionally biased region" description="Low complexity" evidence="1">
    <location>
        <begin position="406"/>
        <end position="423"/>
    </location>
</feature>
<dbReference type="SUPFAM" id="SSF143791">
    <property type="entry name" value="DUSP-like"/>
    <property type="match status" value="1"/>
</dbReference>
<dbReference type="SUPFAM" id="SSF82185">
    <property type="entry name" value="Histone H3 K4-specific methyltransferase SET7/9 N-terminal domain"/>
    <property type="match status" value="1"/>
</dbReference>
<feature type="region of interest" description="Disordered" evidence="1">
    <location>
        <begin position="896"/>
        <end position="947"/>
    </location>
</feature>
<sequence>MHACGDKGTRDATFPSLASELQNNNREHNRNCNGSTSHPLVCSASSDSPPSSPLFEDQQSEPVTDEPAVTMPPSMNIPLGRKDLNHPKQILPYRTLKPPTEVPPPQPPVSSQSVTLLPPQMPQRPTRSGPGRPFVSPPKSPPPSCLIRPPVSPLLSPPTPHLTDADLKKWSLGRWEEQDERGSSPDSCRHRRPPSAHSGSPATTRSLHFPKQQEELKSEHEKRQTKIQTERQMLEDTRAFSEESDSCGFLEVPYAPLLTESDPGSECDDEGRGRERKRSSCQQSVSALIDSAVCRYVDTLSDSSPSVSPVLLSRIPETVLRRRLVVHPGEQEQIQAKQGGSEKETKRSDSPVCVSGKTSQMDTKMNTSSSSSAVYRPNPPTSPKVSFYREGSREERRKDTRRAEHTPSPSQPSSSSTCPPFSFQKWTQKAAEDFTQVLHSFDIPFRSSTPFFNNRQEQPTRASQKNNKAGALQAASPICHPPKALTPLRGPMQTASHPSSPSVPPSLPSVSVIEDTAQEKPFPLPQRADTRQPACGHRGVCKETATQVPRDRNEASTAVHSNSSSSRNRNNNTVPAFSQRNEKGETALPLVISLPIAPRALLPSPPLCNAVPPFDPPSDSGPAGARLVSESSCQQEKWGARLSALFPEPRRTNKRTEEEHNNHPHQRHLRDDAEEKEEEEEEGKTTASPKAASPVEKGFSREEIERWGAVRCVFCRVAVKPSEVDSHIDSCAGPQNDSGEEAKEEPEGNEMDMEEEGGSVYVDSSLSLSEYEHSREKVRGRAGAEALLAQDRGVGVAAALYQDKWVQETAGQTRKQRLLSAKQRSLGSVGPCPAGHSFSPSFSSAAANHWWLRGVFGFLVSSPWLHEWQAFVFVGGMGMGMGGKGEGDTRRNWGIGDKEGKMRRPPTFEVPQHVNPKKEQTGCKSESSAPEKCEDSTPSSFSVGGKEKDEAELSAACRLGGVGPRMLFRTEDRPPGPMRNSDLLDRHGRLRSNLREGLEGDFVVLPWSLWDFFSRRYGGGPCLIRFNADGRTPKVEDPECEFVGTWKECHPYTGEGRLWDPKSSLGFEGEIKNGYLWSCRGNGLLPSGDAFEGEVRNGLPQGTGRLTRPDGSALIGHFFDGKLDGWGVAVSACGEVREGALGVVDSMDGGGVRVDAIVCCLVNGIRGSSMAFDKPTVYVCLCFLPTVPSI</sequence>
<feature type="region of interest" description="Disordered" evidence="1">
    <location>
        <begin position="330"/>
        <end position="423"/>
    </location>
</feature>
<organism evidence="3">
    <name type="scientific">Chromera velia CCMP2878</name>
    <dbReference type="NCBI Taxonomy" id="1169474"/>
    <lineage>
        <taxon>Eukaryota</taxon>
        <taxon>Sar</taxon>
        <taxon>Alveolata</taxon>
        <taxon>Colpodellida</taxon>
        <taxon>Chromeraceae</taxon>
        <taxon>Chromera</taxon>
    </lineage>
</organism>
<feature type="compositionally biased region" description="Polar residues" evidence="1">
    <location>
        <begin position="356"/>
        <end position="373"/>
    </location>
</feature>
<feature type="compositionally biased region" description="Polar residues" evidence="1">
    <location>
        <begin position="197"/>
        <end position="206"/>
    </location>
</feature>
<feature type="compositionally biased region" description="Basic and acidic residues" evidence="1">
    <location>
        <begin position="211"/>
        <end position="231"/>
    </location>
</feature>
<feature type="compositionally biased region" description="Pro residues" evidence="1">
    <location>
        <begin position="135"/>
        <end position="160"/>
    </location>
</feature>
<feature type="compositionally biased region" description="Basic and acidic residues" evidence="1">
    <location>
        <begin position="648"/>
        <end position="662"/>
    </location>
</feature>
<feature type="compositionally biased region" description="Acidic residues" evidence="1">
    <location>
        <begin position="672"/>
        <end position="682"/>
    </location>
</feature>
<feature type="region of interest" description="Disordered" evidence="1">
    <location>
        <begin position="542"/>
        <end position="581"/>
    </location>
</feature>
<feature type="compositionally biased region" description="Basic and acidic residues" evidence="1">
    <location>
        <begin position="163"/>
        <end position="183"/>
    </location>
</feature>
<name>A0A0G4HAQ7_9ALVE</name>
<dbReference type="InterPro" id="IPR035927">
    <property type="entry name" value="DUSP-like_sf"/>
</dbReference>
<dbReference type="GO" id="GO:0004843">
    <property type="term" value="F:cysteine-type deubiquitinase activity"/>
    <property type="evidence" value="ECO:0007669"/>
    <property type="project" value="InterPro"/>
</dbReference>
<feature type="region of interest" description="Disordered" evidence="1">
    <location>
        <begin position="1"/>
        <end position="231"/>
    </location>
</feature>
<dbReference type="InterPro" id="IPR006615">
    <property type="entry name" value="Pept_C19_DUSP"/>
</dbReference>
<dbReference type="Gene3D" id="3.30.2230.10">
    <property type="entry name" value="DUSP-like"/>
    <property type="match status" value="1"/>
</dbReference>
<evidence type="ECO:0000259" key="2">
    <source>
        <dbReference type="PROSITE" id="PS51283"/>
    </source>
</evidence>
<protein>
    <recommendedName>
        <fullName evidence="2">DUSP domain-containing protein</fullName>
    </recommendedName>
</protein>
<dbReference type="Pfam" id="PF06337">
    <property type="entry name" value="DUSP"/>
    <property type="match status" value="1"/>
</dbReference>
<dbReference type="PANTHER" id="PTHR23084">
    <property type="entry name" value="PHOSPHATIDYLINOSITOL-4-PHOSPHATE 5-KINASE RELATED"/>
    <property type="match status" value="1"/>
</dbReference>
<feature type="region of interest" description="Disordered" evidence="1">
    <location>
        <begin position="611"/>
        <end position="699"/>
    </location>
</feature>
<reference evidence="3" key="1">
    <citation type="submission" date="2014-11" db="EMBL/GenBank/DDBJ databases">
        <authorList>
            <person name="Otto D Thomas"/>
            <person name="Naeem Raeece"/>
        </authorList>
    </citation>
    <scope>NUCLEOTIDE SEQUENCE</scope>
</reference>
<accession>A0A0G4HAQ7</accession>
<feature type="compositionally biased region" description="Basic and acidic residues" evidence="1">
    <location>
        <begin position="1"/>
        <end position="10"/>
    </location>
</feature>